<name>A0A6J5NMM2_9CAUD</name>
<accession>A0A6J5NMM2</accession>
<dbReference type="EMBL" id="LR796684">
    <property type="protein sequence ID" value="CAB4158395.1"/>
    <property type="molecule type" value="Genomic_DNA"/>
</dbReference>
<protein>
    <submittedName>
        <fullName evidence="1">Uncharacterized protein</fullName>
    </submittedName>
</protein>
<gene>
    <name evidence="1" type="ORF">UFOVP707_2</name>
</gene>
<sequence>MKSTLYYVRAYDHQANLRSRFLVTARDEPDATSLVLDHLSSSWRVEHIEPITTTFEPTFREIT</sequence>
<organism evidence="1">
    <name type="scientific">uncultured Caudovirales phage</name>
    <dbReference type="NCBI Taxonomy" id="2100421"/>
    <lineage>
        <taxon>Viruses</taxon>
        <taxon>Duplodnaviria</taxon>
        <taxon>Heunggongvirae</taxon>
        <taxon>Uroviricota</taxon>
        <taxon>Caudoviricetes</taxon>
        <taxon>Peduoviridae</taxon>
        <taxon>Maltschvirus</taxon>
        <taxon>Maltschvirus maltsch</taxon>
    </lineage>
</organism>
<reference evidence="1" key="1">
    <citation type="submission" date="2020-04" db="EMBL/GenBank/DDBJ databases">
        <authorList>
            <person name="Chiriac C."/>
            <person name="Salcher M."/>
            <person name="Ghai R."/>
            <person name="Kavagutti S V."/>
        </authorList>
    </citation>
    <scope>NUCLEOTIDE SEQUENCE</scope>
</reference>
<proteinExistence type="predicted"/>
<evidence type="ECO:0000313" key="1">
    <source>
        <dbReference type="EMBL" id="CAB4158395.1"/>
    </source>
</evidence>